<dbReference type="InterPro" id="IPR036890">
    <property type="entry name" value="HATPase_C_sf"/>
</dbReference>
<keyword evidence="18" id="KW-1185">Reference proteome</keyword>
<dbReference type="Gene3D" id="3.30.565.10">
    <property type="entry name" value="Histidine kinase-like ATPase, C-terminal domain"/>
    <property type="match status" value="1"/>
</dbReference>
<feature type="domain" description="HAMP" evidence="16">
    <location>
        <begin position="174"/>
        <end position="226"/>
    </location>
</feature>
<dbReference type="SMART" id="SM00387">
    <property type="entry name" value="HATPase_c"/>
    <property type="match status" value="1"/>
</dbReference>
<keyword evidence="6" id="KW-0808">Transferase</keyword>
<organism evidence="17 18">
    <name type="scientific">Pontibacillus yanchengensis Y32</name>
    <dbReference type="NCBI Taxonomy" id="1385514"/>
    <lineage>
        <taxon>Bacteria</taxon>
        <taxon>Bacillati</taxon>
        <taxon>Bacillota</taxon>
        <taxon>Bacilli</taxon>
        <taxon>Bacillales</taxon>
        <taxon>Bacillaceae</taxon>
        <taxon>Pontibacillus</taxon>
    </lineage>
</organism>
<proteinExistence type="predicted"/>
<keyword evidence="10" id="KW-0067">ATP-binding</keyword>
<evidence type="ECO:0000259" key="16">
    <source>
        <dbReference type="PROSITE" id="PS50885"/>
    </source>
</evidence>
<dbReference type="PANTHER" id="PTHR45528:SF1">
    <property type="entry name" value="SENSOR HISTIDINE KINASE CPXA"/>
    <property type="match status" value="1"/>
</dbReference>
<dbReference type="SUPFAM" id="SSF55874">
    <property type="entry name" value="ATPase domain of HSP90 chaperone/DNA topoisomerase II/histidine kinase"/>
    <property type="match status" value="1"/>
</dbReference>
<evidence type="ECO:0000256" key="7">
    <source>
        <dbReference type="ARBA" id="ARBA00022692"/>
    </source>
</evidence>
<dbReference type="GO" id="GO:0005524">
    <property type="term" value="F:ATP binding"/>
    <property type="evidence" value="ECO:0007669"/>
    <property type="project" value="UniProtKB-KW"/>
</dbReference>
<evidence type="ECO:0000256" key="8">
    <source>
        <dbReference type="ARBA" id="ARBA00022741"/>
    </source>
</evidence>
<dbReference type="Pfam" id="PF00672">
    <property type="entry name" value="HAMP"/>
    <property type="match status" value="1"/>
</dbReference>
<feature type="transmembrane region" description="Helical" evidence="14">
    <location>
        <begin position="9"/>
        <end position="32"/>
    </location>
</feature>
<name>A0A0A2TIM7_9BACI</name>
<dbReference type="InterPro" id="IPR003661">
    <property type="entry name" value="HisK_dim/P_dom"/>
</dbReference>
<dbReference type="STRING" id="1385514.N782_15235"/>
<sequence>MKSSLKTRLVLAFLSTITVPILIAILTLYLGADQLSNGEDDQLDQLFSDVKKEIRMTEDELPDRNAFYNEIKPLLDQYDMNVTIYTEDRELIFDSKNYREVDEVNSFLPNFNTFTIQVQPETGIMWDVTIQANSSQNAPFQRMTHIVHILLLSVGMGLLTLILMIVIWTTYISRTVLTPLKHIYQATEEMREGNLDYPIVYKRKDEIGRFIEGFNVMRQHVKDSFKKQKQYEDSRKELIASISHDLRTPLSSIKGYVEGLRDGIVQNEEMKQRYLQVIHNKTEHLDHLIEDLFEFSKMEVDQLPIEKEVVNASVYFEKLITKHQFELRNQAVELTYTNVEEKPTSILLDPVRVEQVMSNLIDNAVRYGSDQINIKVHTNDLEGTIAITITDNGQGIRNEDIPYIFTSFYRGEKSRSTYSGGSGLGLSIVKYIVKAHGGDIHVESELGKGSSFIFTLPLYVKGSNSNIYE</sequence>
<keyword evidence="7 14" id="KW-0812">Transmembrane</keyword>
<evidence type="ECO:0000256" key="13">
    <source>
        <dbReference type="ARBA" id="ARBA00023136"/>
    </source>
</evidence>
<dbReference type="SUPFAM" id="SSF47384">
    <property type="entry name" value="Homodimeric domain of signal transducing histidine kinase"/>
    <property type="match status" value="1"/>
</dbReference>
<dbReference type="InterPro" id="IPR003594">
    <property type="entry name" value="HATPase_dom"/>
</dbReference>
<dbReference type="InterPro" id="IPR004358">
    <property type="entry name" value="Sig_transdc_His_kin-like_C"/>
</dbReference>
<keyword evidence="9 17" id="KW-0418">Kinase</keyword>
<evidence type="ECO:0000256" key="4">
    <source>
        <dbReference type="ARBA" id="ARBA00022475"/>
    </source>
</evidence>
<dbReference type="SMART" id="SM00388">
    <property type="entry name" value="HisKA"/>
    <property type="match status" value="1"/>
</dbReference>
<dbReference type="Proteomes" id="UP000030147">
    <property type="component" value="Unassembled WGS sequence"/>
</dbReference>
<evidence type="ECO:0000313" key="18">
    <source>
        <dbReference type="Proteomes" id="UP000030147"/>
    </source>
</evidence>
<dbReference type="SUPFAM" id="SSF158472">
    <property type="entry name" value="HAMP domain-like"/>
    <property type="match status" value="1"/>
</dbReference>
<dbReference type="FunFam" id="3.30.565.10:FF:000006">
    <property type="entry name" value="Sensor histidine kinase WalK"/>
    <property type="match status" value="1"/>
</dbReference>
<evidence type="ECO:0000256" key="5">
    <source>
        <dbReference type="ARBA" id="ARBA00022553"/>
    </source>
</evidence>
<dbReference type="FunFam" id="1.10.287.130:FF:000001">
    <property type="entry name" value="Two-component sensor histidine kinase"/>
    <property type="match status" value="1"/>
</dbReference>
<dbReference type="EMBL" id="AVBF01000003">
    <property type="protein sequence ID" value="KGP74303.1"/>
    <property type="molecule type" value="Genomic_DNA"/>
</dbReference>
<evidence type="ECO:0000256" key="11">
    <source>
        <dbReference type="ARBA" id="ARBA00022989"/>
    </source>
</evidence>
<keyword evidence="8" id="KW-0547">Nucleotide-binding</keyword>
<dbReference type="EC" id="2.7.13.3" evidence="3"/>
<dbReference type="SMART" id="SM00304">
    <property type="entry name" value="HAMP"/>
    <property type="match status" value="1"/>
</dbReference>
<dbReference type="Gene3D" id="1.10.287.130">
    <property type="match status" value="1"/>
</dbReference>
<dbReference type="GO" id="GO:0005886">
    <property type="term" value="C:plasma membrane"/>
    <property type="evidence" value="ECO:0007669"/>
    <property type="project" value="UniProtKB-SubCell"/>
</dbReference>
<keyword evidence="4" id="KW-1003">Cell membrane</keyword>
<feature type="transmembrane region" description="Helical" evidence="14">
    <location>
        <begin position="146"/>
        <end position="171"/>
    </location>
</feature>
<evidence type="ECO:0000256" key="14">
    <source>
        <dbReference type="SAM" id="Phobius"/>
    </source>
</evidence>
<dbReference type="InterPro" id="IPR036097">
    <property type="entry name" value="HisK_dim/P_sf"/>
</dbReference>
<dbReference type="CDD" id="cd00082">
    <property type="entry name" value="HisKA"/>
    <property type="match status" value="1"/>
</dbReference>
<dbReference type="InterPro" id="IPR005467">
    <property type="entry name" value="His_kinase_dom"/>
</dbReference>
<evidence type="ECO:0000256" key="12">
    <source>
        <dbReference type="ARBA" id="ARBA00023012"/>
    </source>
</evidence>
<accession>A0A0A2TIM7</accession>
<dbReference type="PANTHER" id="PTHR45528">
    <property type="entry name" value="SENSOR HISTIDINE KINASE CPXA"/>
    <property type="match status" value="1"/>
</dbReference>
<evidence type="ECO:0000256" key="6">
    <source>
        <dbReference type="ARBA" id="ARBA00022679"/>
    </source>
</evidence>
<keyword evidence="12" id="KW-0902">Two-component regulatory system</keyword>
<evidence type="ECO:0000256" key="3">
    <source>
        <dbReference type="ARBA" id="ARBA00012438"/>
    </source>
</evidence>
<dbReference type="PROSITE" id="PS50885">
    <property type="entry name" value="HAMP"/>
    <property type="match status" value="1"/>
</dbReference>
<comment type="caution">
    <text evidence="17">The sequence shown here is derived from an EMBL/GenBank/DDBJ whole genome shotgun (WGS) entry which is preliminary data.</text>
</comment>
<dbReference type="Pfam" id="PF00512">
    <property type="entry name" value="HisKA"/>
    <property type="match status" value="1"/>
</dbReference>
<feature type="domain" description="Histidine kinase" evidence="15">
    <location>
        <begin position="241"/>
        <end position="460"/>
    </location>
</feature>
<keyword evidence="11 14" id="KW-1133">Transmembrane helix</keyword>
<keyword evidence="5" id="KW-0597">Phosphoprotein</keyword>
<dbReference type="OrthoDB" id="9780718at2"/>
<dbReference type="eggNOG" id="COG5002">
    <property type="taxonomic scope" value="Bacteria"/>
</dbReference>
<dbReference type="CDD" id="cd06225">
    <property type="entry name" value="HAMP"/>
    <property type="match status" value="1"/>
</dbReference>
<dbReference type="PRINTS" id="PR00344">
    <property type="entry name" value="BCTRLSENSOR"/>
</dbReference>
<dbReference type="InterPro" id="IPR003660">
    <property type="entry name" value="HAMP_dom"/>
</dbReference>
<protein>
    <recommendedName>
        <fullName evidence="3">histidine kinase</fullName>
        <ecNumber evidence="3">2.7.13.3</ecNumber>
    </recommendedName>
</protein>
<comment type="subcellular location">
    <subcellularLocation>
        <location evidence="2">Cell membrane</location>
        <topology evidence="2">Multi-pass membrane protein</topology>
    </subcellularLocation>
</comment>
<reference evidence="17 18" key="1">
    <citation type="journal article" date="2015" name="Stand. Genomic Sci.">
        <title>High quality draft genome sequence of the moderately halophilic bacterium Pontibacillus yanchengensis Y32(T) and comparison among Pontibacillus genomes.</title>
        <authorList>
            <person name="Huang J."/>
            <person name="Qiao Z.X."/>
            <person name="Tang J.W."/>
            <person name="Wang G."/>
        </authorList>
    </citation>
    <scope>NUCLEOTIDE SEQUENCE [LARGE SCALE GENOMIC DNA]</scope>
    <source>
        <strain evidence="17 18">Y32</strain>
    </source>
</reference>
<comment type="catalytic activity">
    <reaction evidence="1">
        <text>ATP + protein L-histidine = ADP + protein N-phospho-L-histidine.</text>
        <dbReference type="EC" id="2.7.13.3"/>
    </reaction>
</comment>
<evidence type="ECO:0000256" key="1">
    <source>
        <dbReference type="ARBA" id="ARBA00000085"/>
    </source>
</evidence>
<evidence type="ECO:0000313" key="17">
    <source>
        <dbReference type="EMBL" id="KGP74303.1"/>
    </source>
</evidence>
<evidence type="ECO:0000256" key="9">
    <source>
        <dbReference type="ARBA" id="ARBA00022777"/>
    </source>
</evidence>
<evidence type="ECO:0000259" key="15">
    <source>
        <dbReference type="PROSITE" id="PS50109"/>
    </source>
</evidence>
<evidence type="ECO:0000256" key="2">
    <source>
        <dbReference type="ARBA" id="ARBA00004651"/>
    </source>
</evidence>
<dbReference type="CDD" id="cd00075">
    <property type="entry name" value="HATPase"/>
    <property type="match status" value="1"/>
</dbReference>
<keyword evidence="13 14" id="KW-0472">Membrane</keyword>
<dbReference type="GO" id="GO:0000155">
    <property type="term" value="F:phosphorelay sensor kinase activity"/>
    <property type="evidence" value="ECO:0007669"/>
    <property type="project" value="InterPro"/>
</dbReference>
<dbReference type="InterPro" id="IPR050398">
    <property type="entry name" value="HssS/ArlS-like"/>
</dbReference>
<dbReference type="AlphaFoldDB" id="A0A0A2TIM7"/>
<dbReference type="Gene3D" id="6.10.340.10">
    <property type="match status" value="1"/>
</dbReference>
<gene>
    <name evidence="17" type="ORF">N782_15235</name>
</gene>
<dbReference type="PROSITE" id="PS50109">
    <property type="entry name" value="HIS_KIN"/>
    <property type="match status" value="1"/>
</dbReference>
<evidence type="ECO:0000256" key="10">
    <source>
        <dbReference type="ARBA" id="ARBA00022840"/>
    </source>
</evidence>
<dbReference type="Pfam" id="PF02518">
    <property type="entry name" value="HATPase_c"/>
    <property type="match status" value="1"/>
</dbReference>
<dbReference type="RefSeq" id="WP_052111109.1">
    <property type="nucleotide sequence ID" value="NZ_AVBF01000003.1"/>
</dbReference>